<accession>A0A6J7JNC6</accession>
<proteinExistence type="predicted"/>
<reference evidence="2" key="1">
    <citation type="submission" date="2020-05" db="EMBL/GenBank/DDBJ databases">
        <authorList>
            <person name="Chiriac C."/>
            <person name="Salcher M."/>
            <person name="Ghai R."/>
            <person name="Kavagutti S V."/>
        </authorList>
    </citation>
    <scope>NUCLEOTIDE SEQUENCE</scope>
</reference>
<feature type="region of interest" description="Disordered" evidence="1">
    <location>
        <begin position="1"/>
        <end position="20"/>
    </location>
</feature>
<gene>
    <name evidence="2" type="ORF">UFOPK3564_03145</name>
</gene>
<evidence type="ECO:0000313" key="2">
    <source>
        <dbReference type="EMBL" id="CAB4944513.1"/>
    </source>
</evidence>
<protein>
    <submittedName>
        <fullName evidence="2">Unannotated protein</fullName>
    </submittedName>
</protein>
<dbReference type="AlphaFoldDB" id="A0A6J7JNC6"/>
<sequence>MSELPDDHASGSVRKPNSSLAHCTISWPSRERCVAHVAAAPR</sequence>
<evidence type="ECO:0000256" key="1">
    <source>
        <dbReference type="SAM" id="MobiDB-lite"/>
    </source>
</evidence>
<organism evidence="2">
    <name type="scientific">freshwater metagenome</name>
    <dbReference type="NCBI Taxonomy" id="449393"/>
    <lineage>
        <taxon>unclassified sequences</taxon>
        <taxon>metagenomes</taxon>
        <taxon>ecological metagenomes</taxon>
    </lineage>
</organism>
<name>A0A6J7JNC6_9ZZZZ</name>
<dbReference type="EMBL" id="CAFBMK010000277">
    <property type="protein sequence ID" value="CAB4944513.1"/>
    <property type="molecule type" value="Genomic_DNA"/>
</dbReference>